<dbReference type="EMBL" id="FMCT01000002">
    <property type="protein sequence ID" value="SCE79699.1"/>
    <property type="molecule type" value="Genomic_DNA"/>
</dbReference>
<keyword evidence="4" id="KW-1185">Reference proteome</keyword>
<gene>
    <name evidence="3" type="ORF">GA0070563_10278</name>
</gene>
<dbReference type="PROSITE" id="PS51084">
    <property type="entry name" value="HIT_2"/>
    <property type="match status" value="1"/>
</dbReference>
<dbReference type="Proteomes" id="UP000183585">
    <property type="component" value="Unassembled WGS sequence"/>
</dbReference>
<evidence type="ECO:0000313" key="4">
    <source>
        <dbReference type="Proteomes" id="UP000183585"/>
    </source>
</evidence>
<dbReference type="RefSeq" id="WP_074472941.1">
    <property type="nucleotide sequence ID" value="NZ_FMCT01000002.1"/>
</dbReference>
<evidence type="ECO:0000313" key="3">
    <source>
        <dbReference type="EMBL" id="SCE79699.1"/>
    </source>
</evidence>
<keyword evidence="3" id="KW-0378">Hydrolase</keyword>
<reference evidence="4" key="1">
    <citation type="submission" date="2016-06" db="EMBL/GenBank/DDBJ databases">
        <authorList>
            <person name="Varghese N."/>
            <person name="Submissions Spin"/>
        </authorList>
    </citation>
    <scope>NUCLEOTIDE SEQUENCE [LARGE SCALE GENOMIC DNA]</scope>
    <source>
        <strain evidence="4">DSM 43168</strain>
    </source>
</reference>
<dbReference type="InterPro" id="IPR011146">
    <property type="entry name" value="HIT-like"/>
</dbReference>
<dbReference type="SUPFAM" id="SSF54197">
    <property type="entry name" value="HIT-like"/>
    <property type="match status" value="1"/>
</dbReference>
<sequence>MDCVFCAEFASTGDGSRIIVEDGGWLLLPTVGCFAPGYCLFMPLDHVDAAADLHPNELVRVEPAVERMRARIESVFGPTILAEHGSRDCQLGASCCTHCHLHLIPVPDPDAVTAVYQATGGDGKALQGLADLASTAEGPYLYLSPRPGQHLFWPADSRFARQYVRRVCAQLHGVADQYDWRGHPFSHNQRLTADILRGVFEQQTA</sequence>
<feature type="short sequence motif" description="Histidine triad motif" evidence="1">
    <location>
        <begin position="98"/>
        <end position="102"/>
    </location>
</feature>
<dbReference type="GO" id="GO:0016787">
    <property type="term" value="F:hydrolase activity"/>
    <property type="evidence" value="ECO:0007669"/>
    <property type="project" value="UniProtKB-KW"/>
</dbReference>
<organism evidence="3 4">
    <name type="scientific">Micromonospora carbonacea</name>
    <dbReference type="NCBI Taxonomy" id="47853"/>
    <lineage>
        <taxon>Bacteria</taxon>
        <taxon>Bacillati</taxon>
        <taxon>Actinomycetota</taxon>
        <taxon>Actinomycetes</taxon>
        <taxon>Micromonosporales</taxon>
        <taxon>Micromonosporaceae</taxon>
        <taxon>Micromonospora</taxon>
    </lineage>
</organism>
<evidence type="ECO:0000259" key="2">
    <source>
        <dbReference type="PROSITE" id="PS51084"/>
    </source>
</evidence>
<evidence type="ECO:0000256" key="1">
    <source>
        <dbReference type="PROSITE-ProRule" id="PRU00464"/>
    </source>
</evidence>
<dbReference type="Gene3D" id="3.30.428.10">
    <property type="entry name" value="HIT-like"/>
    <property type="match status" value="1"/>
</dbReference>
<dbReference type="AlphaFoldDB" id="A0A1C4V7A5"/>
<accession>A0A1C4V7A5</accession>
<feature type="domain" description="HIT" evidence="2">
    <location>
        <begin position="4"/>
        <end position="113"/>
    </location>
</feature>
<proteinExistence type="predicted"/>
<protein>
    <submittedName>
        <fullName evidence="3">Diadenosine tetraphosphate (Ap4A) hydrolase</fullName>
    </submittedName>
</protein>
<name>A0A1C4V7A5_9ACTN</name>
<dbReference type="InterPro" id="IPR036265">
    <property type="entry name" value="HIT-like_sf"/>
</dbReference>